<dbReference type="EMBL" id="FOYN01000001">
    <property type="protein sequence ID" value="SFR31151.1"/>
    <property type="molecule type" value="Genomic_DNA"/>
</dbReference>
<reference evidence="2" key="1">
    <citation type="submission" date="2016-10" db="EMBL/GenBank/DDBJ databases">
        <authorList>
            <person name="Varghese N."/>
            <person name="Submissions S."/>
        </authorList>
    </citation>
    <scope>NUCLEOTIDE SEQUENCE [LARGE SCALE GENOMIC DNA]</scope>
    <source>
        <strain evidence="2">RD 26</strain>
    </source>
</reference>
<dbReference type="Proteomes" id="UP000198932">
    <property type="component" value="Unassembled WGS sequence"/>
</dbReference>
<name>A0A1I6FMJ2_HALSD</name>
<sequence length="187" mass="21461">MSRPDSQPWYSGAHRALEPDVGPVDEHALCECGHCDRKQRYRLPWPEVGGDVAYCGYHVARYRHHNRELWERIRSLDDVEDPDAYAVVGDRFLTLDEVPEEISVDGKRMRRVALGVDGWALFDSAEPDNDGEVRFVTVDRSLEPRESVEISRSSAGEFLNWFREHEGVHDLDPDARRALYGGEPRDV</sequence>
<dbReference type="STRING" id="35743.SAMN04487937_0992"/>
<accession>A0A1I6FMJ2</accession>
<gene>
    <name evidence="1" type="ORF">SAMN04487937_0992</name>
</gene>
<dbReference type="OrthoDB" id="312892at2157"/>
<dbReference type="AlphaFoldDB" id="A0A1I6FMJ2"/>
<protein>
    <submittedName>
        <fullName evidence="1">Uncharacterized protein</fullName>
    </submittedName>
</protein>
<keyword evidence="2" id="KW-1185">Reference proteome</keyword>
<organism evidence="1 2">
    <name type="scientific">Halorubrum sodomense</name>
    <dbReference type="NCBI Taxonomy" id="35743"/>
    <lineage>
        <taxon>Archaea</taxon>
        <taxon>Methanobacteriati</taxon>
        <taxon>Methanobacteriota</taxon>
        <taxon>Stenosarchaea group</taxon>
        <taxon>Halobacteria</taxon>
        <taxon>Halobacteriales</taxon>
        <taxon>Haloferacaceae</taxon>
        <taxon>Halorubrum</taxon>
    </lineage>
</organism>
<dbReference type="RefSeq" id="WP_092920442.1">
    <property type="nucleotide sequence ID" value="NZ_FOYN01000001.1"/>
</dbReference>
<proteinExistence type="predicted"/>
<evidence type="ECO:0000313" key="1">
    <source>
        <dbReference type="EMBL" id="SFR31151.1"/>
    </source>
</evidence>
<evidence type="ECO:0000313" key="2">
    <source>
        <dbReference type="Proteomes" id="UP000198932"/>
    </source>
</evidence>